<dbReference type="EMBL" id="QHHQ01000002">
    <property type="protein sequence ID" value="RAI01524.1"/>
    <property type="molecule type" value="Genomic_DNA"/>
</dbReference>
<feature type="domain" description="ABC transporter" evidence="7">
    <location>
        <begin position="21"/>
        <end position="271"/>
    </location>
</feature>
<gene>
    <name evidence="8" type="ORF">DLJ53_08830</name>
</gene>
<accession>A0A8B2NVH2</accession>
<evidence type="ECO:0000256" key="3">
    <source>
        <dbReference type="ARBA" id="ARBA00022448"/>
    </source>
</evidence>
<evidence type="ECO:0000256" key="6">
    <source>
        <dbReference type="SAM" id="MobiDB-lite"/>
    </source>
</evidence>
<keyword evidence="5 8" id="KW-0067">ATP-binding</keyword>
<dbReference type="GO" id="GO:0005886">
    <property type="term" value="C:plasma membrane"/>
    <property type="evidence" value="ECO:0007669"/>
    <property type="project" value="UniProtKB-SubCell"/>
</dbReference>
<comment type="subcellular location">
    <subcellularLocation>
        <location evidence="1">Cell inner membrane</location>
        <topology evidence="1">Peripheral membrane protein</topology>
    </subcellularLocation>
</comment>
<protein>
    <submittedName>
        <fullName evidence="8">Peptide ABC transporter ATP-binding protein</fullName>
    </submittedName>
</protein>
<evidence type="ECO:0000256" key="1">
    <source>
        <dbReference type="ARBA" id="ARBA00004417"/>
    </source>
</evidence>
<dbReference type="InterPro" id="IPR017871">
    <property type="entry name" value="ABC_transporter-like_CS"/>
</dbReference>
<evidence type="ECO:0000256" key="5">
    <source>
        <dbReference type="ARBA" id="ARBA00022840"/>
    </source>
</evidence>
<dbReference type="PANTHER" id="PTHR43776">
    <property type="entry name" value="TRANSPORT ATP-BINDING PROTEIN"/>
    <property type="match status" value="1"/>
</dbReference>
<dbReference type="FunFam" id="3.40.50.300:FF:000016">
    <property type="entry name" value="Oligopeptide ABC transporter ATP-binding component"/>
    <property type="match status" value="1"/>
</dbReference>
<dbReference type="NCBIfam" id="TIGR01727">
    <property type="entry name" value="oligo_HPY"/>
    <property type="match status" value="2"/>
</dbReference>
<feature type="domain" description="ABC transporter" evidence="7">
    <location>
        <begin position="367"/>
        <end position="629"/>
    </location>
</feature>
<dbReference type="GO" id="GO:0005524">
    <property type="term" value="F:ATP binding"/>
    <property type="evidence" value="ECO:0007669"/>
    <property type="project" value="UniProtKB-KW"/>
</dbReference>
<dbReference type="PANTHER" id="PTHR43776:SF7">
    <property type="entry name" value="D,D-DIPEPTIDE TRANSPORT ATP-BINDING PROTEIN DDPF-RELATED"/>
    <property type="match status" value="1"/>
</dbReference>
<dbReference type="PROSITE" id="PS50893">
    <property type="entry name" value="ABC_TRANSPORTER_2"/>
    <property type="match status" value="2"/>
</dbReference>
<dbReference type="NCBIfam" id="NF008453">
    <property type="entry name" value="PRK11308.1"/>
    <property type="match status" value="2"/>
</dbReference>
<dbReference type="CDD" id="cd03257">
    <property type="entry name" value="ABC_NikE_OppD_transporters"/>
    <property type="match status" value="2"/>
</dbReference>
<organism evidence="8 9">
    <name type="scientific">Acuticoccus sediminis</name>
    <dbReference type="NCBI Taxonomy" id="2184697"/>
    <lineage>
        <taxon>Bacteria</taxon>
        <taxon>Pseudomonadati</taxon>
        <taxon>Pseudomonadota</taxon>
        <taxon>Alphaproteobacteria</taxon>
        <taxon>Hyphomicrobiales</taxon>
        <taxon>Amorphaceae</taxon>
        <taxon>Acuticoccus</taxon>
    </lineage>
</organism>
<dbReference type="InterPro" id="IPR050319">
    <property type="entry name" value="ABC_transp_ATP-bind"/>
</dbReference>
<evidence type="ECO:0000256" key="4">
    <source>
        <dbReference type="ARBA" id="ARBA00022741"/>
    </source>
</evidence>
<comment type="caution">
    <text evidence="8">The sequence shown here is derived from an EMBL/GenBank/DDBJ whole genome shotgun (WGS) entry which is preliminary data.</text>
</comment>
<keyword evidence="9" id="KW-1185">Reference proteome</keyword>
<feature type="region of interest" description="Disordered" evidence="6">
    <location>
        <begin position="348"/>
        <end position="370"/>
    </location>
</feature>
<dbReference type="SMART" id="SM00382">
    <property type="entry name" value="AAA"/>
    <property type="match status" value="2"/>
</dbReference>
<dbReference type="Gene3D" id="3.40.50.300">
    <property type="entry name" value="P-loop containing nucleotide triphosphate hydrolases"/>
    <property type="match status" value="2"/>
</dbReference>
<dbReference type="SUPFAM" id="SSF52540">
    <property type="entry name" value="P-loop containing nucleoside triphosphate hydrolases"/>
    <property type="match status" value="2"/>
</dbReference>
<dbReference type="InterPro" id="IPR013563">
    <property type="entry name" value="Oligopep_ABC_C"/>
</dbReference>
<sequence>MLMRDLTANHPPLAQDEDAILTLDGLSVRYGSGETSLRALDRVSLTLPRGGALGVVGESGSGKSTLAMTLMGLLAGSARVDGGHAVFEGEDLYALPPTGWAQMRGRRIGLVFQDPFTSLNPAKTIARQLTEPLILHRGLDEAGARAEARRLLDEVGIPDPEAMLAAYPHALSGGMKQRALIAAALAGEPDLLILDEPTTALDVTIEAQILDLLETLRAERQLSMIFISHNLGVIARVVDDVCVLYAGQVVETGPKASIFDDPRHPYTKGLLASMPRLDTPRARLETIPGRLPDLTAPPHGCLFQSRCPFAEARCGEPQAMVALGEDRESRCWKAPDLAATPWHSLQDHTAEAPARRAADDPSTPPALRAEEVTRSFRRSGAGSLRIDRSGGIPVPRYVRPAFKAVDNVSLTVKAGETVGLVGESGCGKSTLARCLIRLIEPDGGAIELDGRNILLPQTSRRREIAKTAQFVFQNPDSSLNPRKTVRQILARPLQLLGEEREGTIDQRVERLLDMVRLSRAYMDRYPHEMSGGEKQRIGIARVLAAEPKFVICDEAVSALDVSVQASILNLLADLRDELGLAYLFISHDLSVVRHIADRVAVMYRGGVVEVGPAASLGSPGHHPYTEALLSAVPTLDGRASERVRLAGTVSAPGGDIKGCRFADRCPRKIGPVCDTATPPWRETADGTRLACHLSMEELAAPLV</sequence>
<keyword evidence="3" id="KW-0813">Transport</keyword>
<dbReference type="GO" id="GO:0055085">
    <property type="term" value="P:transmembrane transport"/>
    <property type="evidence" value="ECO:0007669"/>
    <property type="project" value="UniProtKB-ARBA"/>
</dbReference>
<dbReference type="PROSITE" id="PS00211">
    <property type="entry name" value="ABC_TRANSPORTER_1"/>
    <property type="match status" value="2"/>
</dbReference>
<comment type="similarity">
    <text evidence="2">Belongs to the ABC transporter superfamily.</text>
</comment>
<dbReference type="InterPro" id="IPR027417">
    <property type="entry name" value="P-loop_NTPase"/>
</dbReference>
<evidence type="ECO:0000256" key="2">
    <source>
        <dbReference type="ARBA" id="ARBA00005417"/>
    </source>
</evidence>
<dbReference type="InterPro" id="IPR003439">
    <property type="entry name" value="ABC_transporter-like_ATP-bd"/>
</dbReference>
<evidence type="ECO:0000313" key="9">
    <source>
        <dbReference type="Proteomes" id="UP000249590"/>
    </source>
</evidence>
<evidence type="ECO:0000313" key="8">
    <source>
        <dbReference type="EMBL" id="RAI01524.1"/>
    </source>
</evidence>
<keyword evidence="4" id="KW-0547">Nucleotide-binding</keyword>
<dbReference type="Pfam" id="PF08352">
    <property type="entry name" value="oligo_HPY"/>
    <property type="match status" value="2"/>
</dbReference>
<reference evidence="8 9" key="1">
    <citation type="submission" date="2018-05" db="EMBL/GenBank/DDBJ databases">
        <title>Acuticoccus sediminis sp. nov., isolated from deep-sea sediment of Indian Ocean.</title>
        <authorList>
            <person name="Liu X."/>
            <person name="Lai Q."/>
            <person name="Du Y."/>
            <person name="Sun F."/>
            <person name="Zhang X."/>
            <person name="Wang S."/>
            <person name="Shao Z."/>
        </authorList>
    </citation>
    <scope>NUCLEOTIDE SEQUENCE [LARGE SCALE GENOMIC DNA]</scope>
    <source>
        <strain evidence="8 9">PTG4-2</strain>
    </source>
</reference>
<dbReference type="Proteomes" id="UP000249590">
    <property type="component" value="Unassembled WGS sequence"/>
</dbReference>
<dbReference type="Pfam" id="PF00005">
    <property type="entry name" value="ABC_tran"/>
    <property type="match status" value="2"/>
</dbReference>
<dbReference type="GO" id="GO:0015833">
    <property type="term" value="P:peptide transport"/>
    <property type="evidence" value="ECO:0007669"/>
    <property type="project" value="InterPro"/>
</dbReference>
<dbReference type="AlphaFoldDB" id="A0A8B2NVH2"/>
<proteinExistence type="inferred from homology"/>
<name>A0A8B2NVH2_9HYPH</name>
<dbReference type="NCBIfam" id="NF007739">
    <property type="entry name" value="PRK10419.1"/>
    <property type="match status" value="2"/>
</dbReference>
<dbReference type="GO" id="GO:0016887">
    <property type="term" value="F:ATP hydrolysis activity"/>
    <property type="evidence" value="ECO:0007669"/>
    <property type="project" value="InterPro"/>
</dbReference>
<evidence type="ECO:0000259" key="7">
    <source>
        <dbReference type="PROSITE" id="PS50893"/>
    </source>
</evidence>
<feature type="compositionally biased region" description="Basic and acidic residues" evidence="6">
    <location>
        <begin position="348"/>
        <end position="359"/>
    </location>
</feature>
<dbReference type="InterPro" id="IPR003593">
    <property type="entry name" value="AAA+_ATPase"/>
</dbReference>